<feature type="signal peptide" evidence="1">
    <location>
        <begin position="1"/>
        <end position="35"/>
    </location>
</feature>
<dbReference type="AlphaFoldDB" id="A0A538SGP9"/>
<evidence type="ECO:0000256" key="1">
    <source>
        <dbReference type="SAM" id="SignalP"/>
    </source>
</evidence>
<proteinExistence type="predicted"/>
<dbReference type="InterPro" id="IPR013783">
    <property type="entry name" value="Ig-like_fold"/>
</dbReference>
<comment type="caution">
    <text evidence="2">The sequence shown here is derived from an EMBL/GenBank/DDBJ whole genome shotgun (WGS) entry which is preliminary data.</text>
</comment>
<feature type="chain" id="PRO_5021812275" description="Ig-like domain-containing protein" evidence="1">
    <location>
        <begin position="36"/>
        <end position="839"/>
    </location>
</feature>
<name>A0A538SGP9_UNCEI</name>
<keyword evidence="1" id="KW-0732">Signal</keyword>
<evidence type="ECO:0000313" key="2">
    <source>
        <dbReference type="EMBL" id="TMQ50542.1"/>
    </source>
</evidence>
<dbReference type="Gene3D" id="2.60.40.10">
    <property type="entry name" value="Immunoglobulins"/>
    <property type="match status" value="4"/>
</dbReference>
<protein>
    <recommendedName>
        <fullName evidence="4">Ig-like domain-containing protein</fullName>
    </recommendedName>
</protein>
<gene>
    <name evidence="2" type="ORF">E6K73_07665</name>
</gene>
<dbReference type="EMBL" id="VBOT01000097">
    <property type="protein sequence ID" value="TMQ50542.1"/>
    <property type="molecule type" value="Genomic_DNA"/>
</dbReference>
<accession>A0A538SGP9</accession>
<organism evidence="2 3">
    <name type="scientific">Eiseniibacteriota bacterium</name>
    <dbReference type="NCBI Taxonomy" id="2212470"/>
    <lineage>
        <taxon>Bacteria</taxon>
        <taxon>Candidatus Eiseniibacteriota</taxon>
    </lineage>
</organism>
<evidence type="ECO:0008006" key="4">
    <source>
        <dbReference type="Google" id="ProtNLM"/>
    </source>
</evidence>
<reference evidence="2 3" key="1">
    <citation type="journal article" date="2019" name="Nat. Microbiol.">
        <title>Mediterranean grassland soil C-N compound turnover is dependent on rainfall and depth, and is mediated by genomically divergent microorganisms.</title>
        <authorList>
            <person name="Diamond S."/>
            <person name="Andeer P.F."/>
            <person name="Li Z."/>
            <person name="Crits-Christoph A."/>
            <person name="Burstein D."/>
            <person name="Anantharaman K."/>
            <person name="Lane K.R."/>
            <person name="Thomas B.C."/>
            <person name="Pan C."/>
            <person name="Northen T.R."/>
            <person name="Banfield J.F."/>
        </authorList>
    </citation>
    <scope>NUCLEOTIDE SEQUENCE [LARGE SCALE GENOMIC DNA]</scope>
    <source>
        <strain evidence="2">WS_3</strain>
    </source>
</reference>
<sequence length="839" mass="83008">MHLDKTTRNPHPKLVLGIATTALLIMSASPPMARANDLSGSPCTAGDVELVGSGQIVNEPCSCPPGTMFNAQVKFTVRNNTSSARYCVALHLVPDGVLITAPLDVILRDANGSSTAGGKTGKENYHDTVMFGSIPNFTCSTGLVCFGQAGAVQGKCSPNTCTTISWNTSSGAAGCTAADQNPPGGQCRHQQVCVIGYGASLSCTANCTVSCGTTATLQGCVKSPTNRGPFTLALAGNDGSSQTQSTFGDPSGNTCLNFSVTPSKSPTTIYTLTVTDKDGCTRTATTSLDVRAHPTAGAGPDQAKCSAGATTSFTLAGSASNGTPAWSVVSGPVTIADSSSPTSGATFTGTGTATLRITVSNPPCPPATDEVVLAVNSNPTANAGLDQTQCAAGATTPFTLAGSATSGTPTWSVVSGPATIASPGSLTSGVTLTGTGTATLRLTVASTANPPCPSATDEVVLVVNGNPAADAGLDQTRCAAGSTTPFTVAGSATNGTPTWSVMSGPATIADPSSLSSGVTFTGTGTATLRMTVVSTANPPCPTATDEVVLAVNGNPTSDAGPDQVTCAAGETTPFTLAGSATNGTPTWSVVSGPVTIADPGSLSSGATFTGSGTATLRLTVVSTANPACPTATDEVTLTVNSNPTANAGPDQTTCSTGATTSFALAGSATNGTPTWSVVSGPVTIADPGSLSSGATFTGSGTATLRLTVSSIANPPCPAATDEVTLNVTQKMVIITPLATTACNGVLRYAASVDGRADCAFTWTIDGLSLKLFLGGGSPDDARLARVSGTNNSILEFRALDNACHTIAVAASCPSGTGSQCPATASTTASQCVNSRPTCQ</sequence>
<evidence type="ECO:0000313" key="3">
    <source>
        <dbReference type="Proteomes" id="UP000320184"/>
    </source>
</evidence>
<dbReference type="Proteomes" id="UP000320184">
    <property type="component" value="Unassembled WGS sequence"/>
</dbReference>